<reference evidence="6" key="1">
    <citation type="submission" date="2025-08" db="UniProtKB">
        <authorList>
            <consortium name="RefSeq"/>
        </authorList>
    </citation>
    <scope>IDENTIFICATION</scope>
    <source>
        <tissue evidence="6">Epidermis and Blubber</tissue>
    </source>
</reference>
<dbReference type="GO" id="GO:0005576">
    <property type="term" value="C:extracellular region"/>
    <property type="evidence" value="ECO:0007669"/>
    <property type="project" value="UniProtKB-SubCell"/>
</dbReference>
<dbReference type="InterPro" id="IPR050392">
    <property type="entry name" value="Collagen/C1q_domain"/>
</dbReference>
<sequence length="270" mass="29906">MADLSLHSASRFFFFAKISSFIKRGISFQTLGCIFVTEFCIALCKPLHGGCSQHCVTRPLIDVPKFYGKCWFNSVPSNHPRICKLMCCHFPKEGCAGPPGPPGYPGPPGLRGIPGLPGLPGPPGPSVKCPCNRTSAFTEKLSDKLPSPLKPVTFKEVLYNAQRDLQEDTGVFTCRVPGNSHFLFDVELQHSTVIVRLMRNKSSVLEKHQVSTKESRSLSGMLTLPLSVDKKVWLEAEVETEEPEQATATVYFSGFLTWFWPLYIAKTNPL</sequence>
<dbReference type="SMART" id="SM00110">
    <property type="entry name" value="C1Q"/>
    <property type="match status" value="1"/>
</dbReference>
<protein>
    <submittedName>
        <fullName evidence="6">Protein HP-20 homolog isoform X1</fullName>
    </submittedName>
</protein>
<dbReference type="SUPFAM" id="SSF49842">
    <property type="entry name" value="TNF-like"/>
    <property type="match status" value="1"/>
</dbReference>
<evidence type="ECO:0000313" key="6">
    <source>
        <dbReference type="RefSeq" id="XP_036722252.1"/>
    </source>
</evidence>
<keyword evidence="2" id="KW-0964">Secreted</keyword>
<comment type="subcellular location">
    <subcellularLocation>
        <location evidence="1">Secreted</location>
    </subcellularLocation>
</comment>
<accession>A0A8B8YIK8</accession>
<dbReference type="InterPro" id="IPR008983">
    <property type="entry name" value="Tumour_necrosis_fac-like_dom"/>
</dbReference>
<evidence type="ECO:0000313" key="5">
    <source>
        <dbReference type="Proteomes" id="UP000694857"/>
    </source>
</evidence>
<dbReference type="RefSeq" id="XP_036722252.1">
    <property type="nucleotide sequence ID" value="XM_036866357.1"/>
</dbReference>
<dbReference type="KEGG" id="bmus:118902242"/>
<dbReference type="PRINTS" id="PR00007">
    <property type="entry name" value="COMPLEMNTC1Q"/>
</dbReference>
<dbReference type="Gene3D" id="2.60.120.40">
    <property type="match status" value="1"/>
</dbReference>
<evidence type="ECO:0000256" key="3">
    <source>
        <dbReference type="ARBA" id="ARBA00023119"/>
    </source>
</evidence>
<dbReference type="PANTHER" id="PTHR15427">
    <property type="entry name" value="EMILIN ELASTIN MICROFIBRIL INTERFACE-LOCATED PROTEIN ELASTIN MICROFIBRIL INTERFACER"/>
    <property type="match status" value="1"/>
</dbReference>
<dbReference type="GO" id="GO:0005581">
    <property type="term" value="C:collagen trimer"/>
    <property type="evidence" value="ECO:0007669"/>
    <property type="project" value="UniProtKB-KW"/>
</dbReference>
<evidence type="ECO:0000256" key="1">
    <source>
        <dbReference type="ARBA" id="ARBA00004613"/>
    </source>
</evidence>
<dbReference type="PROSITE" id="PS50871">
    <property type="entry name" value="C1Q"/>
    <property type="match status" value="1"/>
</dbReference>
<keyword evidence="5" id="KW-1185">Reference proteome</keyword>
<dbReference type="PANTHER" id="PTHR15427:SF32">
    <property type="entry name" value="PROTEIN HP-20 HOMOLOG"/>
    <property type="match status" value="1"/>
</dbReference>
<evidence type="ECO:0000256" key="2">
    <source>
        <dbReference type="ARBA" id="ARBA00022525"/>
    </source>
</evidence>
<dbReference type="Proteomes" id="UP000694857">
    <property type="component" value="Chromosome 10"/>
</dbReference>
<dbReference type="InterPro" id="IPR001073">
    <property type="entry name" value="C1q_dom"/>
</dbReference>
<dbReference type="AlphaFoldDB" id="A0A8B8YIK8"/>
<dbReference type="Pfam" id="PF00386">
    <property type="entry name" value="C1q"/>
    <property type="match status" value="1"/>
</dbReference>
<dbReference type="OrthoDB" id="9683852at2759"/>
<proteinExistence type="predicted"/>
<dbReference type="GeneID" id="118902242"/>
<organism evidence="5 6">
    <name type="scientific">Balaenoptera musculus</name>
    <name type="common">Blue whale</name>
    <dbReference type="NCBI Taxonomy" id="9771"/>
    <lineage>
        <taxon>Eukaryota</taxon>
        <taxon>Metazoa</taxon>
        <taxon>Chordata</taxon>
        <taxon>Craniata</taxon>
        <taxon>Vertebrata</taxon>
        <taxon>Euteleostomi</taxon>
        <taxon>Mammalia</taxon>
        <taxon>Eutheria</taxon>
        <taxon>Laurasiatheria</taxon>
        <taxon>Artiodactyla</taxon>
        <taxon>Whippomorpha</taxon>
        <taxon>Cetacea</taxon>
        <taxon>Mysticeti</taxon>
        <taxon>Balaenopteridae</taxon>
        <taxon>Balaenoptera</taxon>
    </lineage>
</organism>
<keyword evidence="3" id="KW-0176">Collagen</keyword>
<evidence type="ECO:0000259" key="4">
    <source>
        <dbReference type="PROSITE" id="PS50871"/>
    </source>
</evidence>
<feature type="domain" description="C1q" evidence="4">
    <location>
        <begin position="130"/>
        <end position="263"/>
    </location>
</feature>
<gene>
    <name evidence="6" type="primary">LOC118902242</name>
</gene>
<name>A0A8B8YIK8_BALMU</name>